<proteinExistence type="predicted"/>
<evidence type="ECO:0000256" key="1">
    <source>
        <dbReference type="SAM" id="MobiDB-lite"/>
    </source>
</evidence>
<evidence type="ECO:0000259" key="2">
    <source>
        <dbReference type="PROSITE" id="PS00036"/>
    </source>
</evidence>
<dbReference type="CDD" id="cd14688">
    <property type="entry name" value="bZIP_YAP"/>
    <property type="match status" value="1"/>
</dbReference>
<dbReference type="EMBL" id="MDYN01000067">
    <property type="protein sequence ID" value="OQD79013.1"/>
    <property type="molecule type" value="Genomic_DNA"/>
</dbReference>
<dbReference type="InterPro" id="IPR046347">
    <property type="entry name" value="bZIP_sf"/>
</dbReference>
<dbReference type="InterPro" id="IPR052635">
    <property type="entry name" value="Sec_Metab_Biosynth_Reg"/>
</dbReference>
<accession>A0A1V6PPY0</accession>
<dbReference type="GO" id="GO:0003700">
    <property type="term" value="F:DNA-binding transcription factor activity"/>
    <property type="evidence" value="ECO:0007669"/>
    <property type="project" value="InterPro"/>
</dbReference>
<feature type="compositionally biased region" description="Basic and acidic residues" evidence="1">
    <location>
        <begin position="94"/>
        <end position="103"/>
    </location>
</feature>
<gene>
    <name evidence="3" type="ORF">PENANT_c067G09413</name>
</gene>
<reference evidence="4" key="1">
    <citation type="journal article" date="2017" name="Nat. Microbiol.">
        <title>Global analysis of biosynthetic gene clusters reveals vast potential of secondary metabolite production in Penicillium species.</title>
        <authorList>
            <person name="Nielsen J.C."/>
            <person name="Grijseels S."/>
            <person name="Prigent S."/>
            <person name="Ji B."/>
            <person name="Dainat J."/>
            <person name="Nielsen K.F."/>
            <person name="Frisvad J.C."/>
            <person name="Workman M."/>
            <person name="Nielsen J."/>
        </authorList>
    </citation>
    <scope>NUCLEOTIDE SEQUENCE [LARGE SCALE GENOMIC DNA]</scope>
    <source>
        <strain evidence="4">IBT 31811</strain>
    </source>
</reference>
<keyword evidence="4" id="KW-1185">Reference proteome</keyword>
<dbReference type="InterPro" id="IPR004827">
    <property type="entry name" value="bZIP"/>
</dbReference>
<dbReference type="PANTHER" id="PTHR39607">
    <property type="entry name" value="XANTHOCILLIN BIOSYNTHESIS CLUSTER TRANSCRIPTION FACTOR XANC-RELATED"/>
    <property type="match status" value="1"/>
</dbReference>
<name>A0A1V6PPY0_9EURO</name>
<dbReference type="AlphaFoldDB" id="A0A1V6PPY0"/>
<protein>
    <recommendedName>
        <fullName evidence="2">BZIP domain-containing protein</fullName>
    </recommendedName>
</protein>
<feature type="domain" description="BZIP" evidence="2">
    <location>
        <begin position="42"/>
        <end position="57"/>
    </location>
</feature>
<feature type="region of interest" description="Disordered" evidence="1">
    <location>
        <begin position="56"/>
        <end position="103"/>
    </location>
</feature>
<dbReference type="SUPFAM" id="SSF57959">
    <property type="entry name" value="Leucine zipper domain"/>
    <property type="match status" value="1"/>
</dbReference>
<comment type="caution">
    <text evidence="3">The sequence shown here is derived from an EMBL/GenBank/DDBJ whole genome shotgun (WGS) entry which is preliminary data.</text>
</comment>
<evidence type="ECO:0000313" key="3">
    <source>
        <dbReference type="EMBL" id="OQD79013.1"/>
    </source>
</evidence>
<organism evidence="3 4">
    <name type="scientific">Penicillium antarcticum</name>
    <dbReference type="NCBI Taxonomy" id="416450"/>
    <lineage>
        <taxon>Eukaryota</taxon>
        <taxon>Fungi</taxon>
        <taxon>Dikarya</taxon>
        <taxon>Ascomycota</taxon>
        <taxon>Pezizomycotina</taxon>
        <taxon>Eurotiomycetes</taxon>
        <taxon>Eurotiomycetidae</taxon>
        <taxon>Eurotiales</taxon>
        <taxon>Aspergillaceae</taxon>
        <taxon>Penicillium</taxon>
    </lineage>
</organism>
<dbReference type="STRING" id="416450.A0A1V6PPY0"/>
<dbReference type="Proteomes" id="UP000191672">
    <property type="component" value="Unassembled WGS sequence"/>
</dbReference>
<feature type="compositionally biased region" description="Polar residues" evidence="1">
    <location>
        <begin position="71"/>
        <end position="93"/>
    </location>
</feature>
<dbReference type="PROSITE" id="PS00036">
    <property type="entry name" value="BZIP_BASIC"/>
    <property type="match status" value="1"/>
</dbReference>
<sequence>MHCSTEYDVHSASRGSQNYLSKFKPNVHADEDWTQITDLAERRRIQNRIAQRNYRKKLKRRSEDLERRAPFSTTPEQSHTEQILSKSSPTATRRASESVADVKPHLDSSGRLASCKYYAISNDRQSVFAQQCTPQLSAFHTQALYYPFMAPCDAYWQSDYNHSPLFHAIPKNVNLVAAYQTEYSDSVISVVPGLLPIHTAGKIAYDEDLIGPFSMCYPVMAGNELFQQQQEAYPRSDLPNGYQVLIPR</sequence>
<dbReference type="PANTHER" id="PTHR39607:SF1">
    <property type="entry name" value="B-ZIP TRANSCRIPTION FACTOR (EUROFUNG)"/>
    <property type="match status" value="1"/>
</dbReference>
<evidence type="ECO:0000313" key="4">
    <source>
        <dbReference type="Proteomes" id="UP000191672"/>
    </source>
</evidence>
<dbReference type="Gene3D" id="1.20.5.170">
    <property type="match status" value="1"/>
</dbReference>